<gene>
    <name evidence="5" type="ordered locus">Daes_1393</name>
</gene>
<dbReference type="HOGENOM" id="CLU_018816_6_5_7"/>
<dbReference type="Gene3D" id="2.40.50.100">
    <property type="match status" value="1"/>
</dbReference>
<evidence type="ECO:0000313" key="6">
    <source>
        <dbReference type="Proteomes" id="UP000002191"/>
    </source>
</evidence>
<dbReference type="InterPro" id="IPR059052">
    <property type="entry name" value="HH_YbhG-like"/>
</dbReference>
<keyword evidence="3" id="KW-0732">Signal</keyword>
<dbReference type="eggNOG" id="COG1566">
    <property type="taxonomic scope" value="Bacteria"/>
</dbReference>
<dbReference type="Pfam" id="PF25881">
    <property type="entry name" value="HH_YBHG"/>
    <property type="match status" value="1"/>
</dbReference>
<dbReference type="SUPFAM" id="SSF111369">
    <property type="entry name" value="HlyD-like secretion proteins"/>
    <property type="match status" value="3"/>
</dbReference>
<sequence length="320" mass="34919" precursor="true">MVQTILLTLGLAMILAACSENPANRFQGYVEGEFVNIASPLGGTLDALSVVRGQQVRQGDPLFVLEHEYEQASVDDARHGLQRAQDSLADQETGQRPSEIAAIKARLRQARAAATLARIEYDRRVKLIREQTISQEELDQAKNDFDQTTHRVREINAELETARLGARSGQVLVAEAEVRQAQAALDQALWNLGQKTRVAPADGLIFDTFFRVGEWVATGQPLVSLLPPENIEIRFFVPEAVVGSLAPAQEVQVTFDGAPQPVAATITFISPSAEYTPPVIYSSQSRAKLVFMIRARPALADAPSLHPGQPVDVTIPALPR</sequence>
<accession>E6VVG3</accession>
<dbReference type="Proteomes" id="UP000002191">
    <property type="component" value="Chromosome"/>
</dbReference>
<evidence type="ECO:0000313" key="5">
    <source>
        <dbReference type="EMBL" id="ADU62407.1"/>
    </source>
</evidence>
<dbReference type="STRING" id="643562.Daes_1393"/>
<feature type="chain" id="PRO_5003214077" evidence="3">
    <location>
        <begin position="20"/>
        <end position="320"/>
    </location>
</feature>
<evidence type="ECO:0000259" key="4">
    <source>
        <dbReference type="Pfam" id="PF25881"/>
    </source>
</evidence>
<dbReference type="Gene3D" id="2.40.30.170">
    <property type="match status" value="1"/>
</dbReference>
<dbReference type="PANTHER" id="PTHR32347:SF23">
    <property type="entry name" value="BLL5650 PROTEIN"/>
    <property type="match status" value="1"/>
</dbReference>
<dbReference type="Gene3D" id="1.10.287.470">
    <property type="entry name" value="Helix hairpin bin"/>
    <property type="match status" value="2"/>
</dbReference>
<keyword evidence="6" id="KW-1185">Reference proteome</keyword>
<dbReference type="KEGG" id="das:Daes_1393"/>
<reference evidence="5 6" key="2">
    <citation type="journal article" date="2014" name="Genome Announc.">
        <title>Complete Genome Sequence of the Subsurface, Mesophilic Sulfate-Reducing Bacterium Desulfovibrio aespoeensis Aspo-2.</title>
        <authorList>
            <person name="Pedersen K."/>
            <person name="Bengtsson A."/>
            <person name="Edlund J."/>
            <person name="Rabe L."/>
            <person name="Hazen T."/>
            <person name="Chakraborty R."/>
            <person name="Goodwin L."/>
            <person name="Shapiro N."/>
        </authorList>
    </citation>
    <scope>NUCLEOTIDE SEQUENCE [LARGE SCALE GENOMIC DNA]</scope>
    <source>
        <strain evidence="6">ATCC 700646 / DSM 10631 / Aspo-2</strain>
    </source>
</reference>
<dbReference type="AlphaFoldDB" id="E6VVG3"/>
<protein>
    <submittedName>
        <fullName evidence="5">Secretion protein HlyD family protein</fullName>
    </submittedName>
</protein>
<evidence type="ECO:0000256" key="1">
    <source>
        <dbReference type="ARBA" id="ARBA00004196"/>
    </source>
</evidence>
<name>E6VVG3_PSEA9</name>
<evidence type="ECO:0000256" key="2">
    <source>
        <dbReference type="ARBA" id="ARBA00023054"/>
    </source>
</evidence>
<dbReference type="GO" id="GO:0030313">
    <property type="term" value="C:cell envelope"/>
    <property type="evidence" value="ECO:0007669"/>
    <property type="project" value="UniProtKB-SubCell"/>
</dbReference>
<organism evidence="5 6">
    <name type="scientific">Pseudodesulfovibrio aespoeensis (strain ATCC 700646 / DSM 10631 / Aspo-2)</name>
    <name type="common">Desulfovibrio aespoeensis</name>
    <dbReference type="NCBI Taxonomy" id="643562"/>
    <lineage>
        <taxon>Bacteria</taxon>
        <taxon>Pseudomonadati</taxon>
        <taxon>Thermodesulfobacteriota</taxon>
        <taxon>Desulfovibrionia</taxon>
        <taxon>Desulfovibrionales</taxon>
        <taxon>Desulfovibrionaceae</taxon>
    </lineage>
</organism>
<dbReference type="EMBL" id="CP002431">
    <property type="protein sequence ID" value="ADU62407.1"/>
    <property type="molecule type" value="Genomic_DNA"/>
</dbReference>
<reference evidence="6" key="1">
    <citation type="submission" date="2010-12" db="EMBL/GenBank/DDBJ databases">
        <title>Complete sequence of Desulfovibrio aespoeensis Aspo-2.</title>
        <authorList>
            <consortium name="US DOE Joint Genome Institute"/>
            <person name="Lucas S."/>
            <person name="Copeland A."/>
            <person name="Lapidus A."/>
            <person name="Cheng J.-F."/>
            <person name="Goodwin L."/>
            <person name="Pitluck S."/>
            <person name="Chertkov O."/>
            <person name="Misra M."/>
            <person name="Detter J.C."/>
            <person name="Han C."/>
            <person name="Tapia R."/>
            <person name="Land M."/>
            <person name="Hauser L."/>
            <person name="Kyrpides N."/>
            <person name="Ivanova N."/>
            <person name="Ovchinnikova G."/>
            <person name="Pedersen K."/>
            <person name="Jagevall S."/>
            <person name="Hazen T."/>
            <person name="Woyke T."/>
        </authorList>
    </citation>
    <scope>NUCLEOTIDE SEQUENCE [LARGE SCALE GENOMIC DNA]</scope>
    <source>
        <strain evidence="6">ATCC 700646 / DSM 10631 / Aspo-2</strain>
    </source>
</reference>
<evidence type="ECO:0000256" key="3">
    <source>
        <dbReference type="SAM" id="SignalP"/>
    </source>
</evidence>
<keyword evidence="2" id="KW-0175">Coiled coil</keyword>
<comment type="subcellular location">
    <subcellularLocation>
        <location evidence="1">Cell envelope</location>
    </subcellularLocation>
</comment>
<proteinExistence type="predicted"/>
<dbReference type="PANTHER" id="PTHR32347">
    <property type="entry name" value="EFFLUX SYSTEM COMPONENT YKNX-RELATED"/>
    <property type="match status" value="1"/>
</dbReference>
<feature type="domain" description="YbhG-like alpha-helical hairpin" evidence="4">
    <location>
        <begin position="69"/>
        <end position="192"/>
    </location>
</feature>
<dbReference type="InterPro" id="IPR050465">
    <property type="entry name" value="UPF0194_transport"/>
</dbReference>
<feature type="signal peptide" evidence="3">
    <location>
        <begin position="1"/>
        <end position="19"/>
    </location>
</feature>